<gene>
    <name evidence="1" type="ORF">UH38_03305</name>
</gene>
<dbReference type="EMBL" id="JYON01000002">
    <property type="protein sequence ID" value="KJH73102.1"/>
    <property type="molecule type" value="Genomic_DNA"/>
</dbReference>
<protein>
    <submittedName>
        <fullName evidence="1">Uncharacterized protein</fullName>
    </submittedName>
</protein>
<evidence type="ECO:0000313" key="2">
    <source>
        <dbReference type="Proteomes" id="UP000032452"/>
    </source>
</evidence>
<dbReference type="STRING" id="1618023.UH38_03305"/>
<dbReference type="Proteomes" id="UP000032452">
    <property type="component" value="Unassembled WGS sequence"/>
</dbReference>
<dbReference type="RefSeq" id="WP_200892265.1">
    <property type="nucleotide sequence ID" value="NZ_CAWMDP010000059.1"/>
</dbReference>
<evidence type="ECO:0000313" key="1">
    <source>
        <dbReference type="EMBL" id="KJH73102.1"/>
    </source>
</evidence>
<proteinExistence type="predicted"/>
<name>A0A0D8ZXH9_9CYAN</name>
<accession>A0A0D8ZXH9</accession>
<comment type="caution">
    <text evidence="1">The sequence shown here is derived from an EMBL/GenBank/DDBJ whole genome shotgun (WGS) entry which is preliminary data.</text>
</comment>
<keyword evidence="2" id="KW-1185">Reference proteome</keyword>
<dbReference type="AlphaFoldDB" id="A0A0D8ZXH9"/>
<sequence length="230" mass="25757">MNYWLLAAISTNICLSLPAWSVPRPENTNNAAEMLDLDPQIIEDSPVLQRWQRQIPNILEEIENEPSFRTRLRLGYSYFPSQEQAGGVNIGIEDVFIGRSRLTASGEYQRAFGEDFINYGGDLYYYLRPLGSYVNVAPLVGYRHLQTDEYSTDGVNLGARLKLVLSRGGAADISLTQSWVAPGTAEEVGLTTLSFGYAVTQNLRLSTDIQKQNSRQSKDSRVGIVLEWMP</sequence>
<reference evidence="1 2" key="1">
    <citation type="submission" date="2015-02" db="EMBL/GenBank/DDBJ databases">
        <title>Draft genome of a novel marine cyanobacterium (Chroococcales) isolated from South Atlantic Ocean.</title>
        <authorList>
            <person name="Rigonato J."/>
            <person name="Alvarenga D.O."/>
            <person name="Branco L.H."/>
            <person name="Varani A.M."/>
            <person name="Brandini F.P."/>
            <person name="Fiore M.F."/>
        </authorList>
    </citation>
    <scope>NUCLEOTIDE SEQUENCE [LARGE SCALE GENOMIC DNA]</scope>
    <source>
        <strain evidence="1 2">CENA595</strain>
    </source>
</reference>
<organism evidence="1 2">
    <name type="scientific">Aliterella atlantica CENA595</name>
    <dbReference type="NCBI Taxonomy" id="1618023"/>
    <lineage>
        <taxon>Bacteria</taxon>
        <taxon>Bacillati</taxon>
        <taxon>Cyanobacteriota</taxon>
        <taxon>Cyanophyceae</taxon>
        <taxon>Chroococcidiopsidales</taxon>
        <taxon>Aliterellaceae</taxon>
        <taxon>Aliterella</taxon>
    </lineage>
</organism>
<dbReference type="PATRIC" id="fig|1618023.3.peg.5140"/>